<organism evidence="2 3">
    <name type="scientific">Mytilus galloprovincialis</name>
    <name type="common">Mediterranean mussel</name>
    <dbReference type="NCBI Taxonomy" id="29158"/>
    <lineage>
        <taxon>Eukaryota</taxon>
        <taxon>Metazoa</taxon>
        <taxon>Spiralia</taxon>
        <taxon>Lophotrochozoa</taxon>
        <taxon>Mollusca</taxon>
        <taxon>Bivalvia</taxon>
        <taxon>Autobranchia</taxon>
        <taxon>Pteriomorphia</taxon>
        <taxon>Mytilida</taxon>
        <taxon>Mytiloidea</taxon>
        <taxon>Mytilidae</taxon>
        <taxon>Mytilinae</taxon>
        <taxon>Mytilus</taxon>
    </lineage>
</organism>
<feature type="signal peptide" evidence="1">
    <location>
        <begin position="1"/>
        <end position="23"/>
    </location>
</feature>
<dbReference type="AlphaFoldDB" id="A0A3R5Q0Z0"/>
<feature type="chain" id="PRO_5018612780" evidence="1">
    <location>
        <begin position="24"/>
        <end position="82"/>
    </location>
</feature>
<evidence type="ECO:0000313" key="2">
    <source>
        <dbReference type="EMBL" id="OPL07245.1"/>
    </source>
</evidence>
<evidence type="ECO:0000313" key="3">
    <source>
        <dbReference type="Proteomes" id="UP000266721"/>
    </source>
</evidence>
<proteinExistence type="predicted"/>
<dbReference type="Proteomes" id="UP000266721">
    <property type="component" value="Unassembled WGS sequence"/>
</dbReference>
<dbReference type="SMR" id="A0A3R5Q0Z0"/>
<name>A0A3R5Q0Z0_MYTGA</name>
<keyword evidence="3" id="KW-1185">Reference proteome</keyword>
<reference evidence="2 3" key="1">
    <citation type="journal article" date="2016" name="PLoS ONE">
        <title>A First Insight into the Genome of the Filter-Feeder Mussel Mytilus galloprovincialis.</title>
        <authorList>
            <person name="Murgarella M."/>
            <person name="Puiu D."/>
            <person name="Novoa B."/>
            <person name="Figueras A."/>
            <person name="Posada D."/>
            <person name="Canchaya C."/>
        </authorList>
    </citation>
    <scope>NUCLEOTIDE SEQUENCE [LARGE SCALE GENOMIC DNA]</scope>
    <source>
        <tissue evidence="2">Muscle</tissue>
    </source>
</reference>
<dbReference type="EMBL" id="KV630413">
    <property type="protein sequence ID" value="OPL07245.1"/>
    <property type="molecule type" value="Genomic_DNA"/>
</dbReference>
<accession>A0A3R5Q0Z0</accession>
<feature type="non-terminal residue" evidence="2">
    <location>
        <position position="1"/>
    </location>
</feature>
<protein>
    <submittedName>
        <fullName evidence="2">Uncharacterized protein</fullName>
    </submittedName>
</protein>
<keyword evidence="1" id="KW-0732">Signal</keyword>
<gene>
    <name evidence="2" type="ORF">AM593_04985</name>
</gene>
<evidence type="ECO:0000256" key="1">
    <source>
        <dbReference type="SAM" id="SignalP"/>
    </source>
</evidence>
<sequence length="82" mass="9513">MCSNLNYFFLFQWLFILKHALEAQTVTKQNARTLHTELSAHLDIAHAAQEPMDIHYINKASVNITSIYIFDSNGQIKFELRS</sequence>